<accession>A0A401TW17</accession>
<name>A0A401TW17_CHIPU</name>
<feature type="compositionally biased region" description="Basic and acidic residues" evidence="1">
    <location>
        <begin position="138"/>
        <end position="149"/>
    </location>
</feature>
<sequence length="209" mass="22827">RVVLRAARLLRPDHVARRPAAGQGIPDHQIRVLHHPDFARGHPRLPGLGVARRVLGPEGDAGNEPALRRDRLPLLRLGGGPDPARHRGPLHAVLPVRHVVGALRLYARTVSDPCPGNRDRIRLRGRPNRIADRPVCDRRDPARGGTERRVRARRRRVRGGSAGGAAARRGNPRPDAGEHFALMMRGRSLHAAGFGAVPIGRPCQCDRGV</sequence>
<evidence type="ECO:0000313" key="2">
    <source>
        <dbReference type="EMBL" id="GCC46847.1"/>
    </source>
</evidence>
<feature type="non-terminal residue" evidence="2">
    <location>
        <position position="1"/>
    </location>
</feature>
<evidence type="ECO:0000256" key="1">
    <source>
        <dbReference type="SAM" id="MobiDB-lite"/>
    </source>
</evidence>
<feature type="region of interest" description="Disordered" evidence="1">
    <location>
        <begin position="138"/>
        <end position="175"/>
    </location>
</feature>
<dbReference type="Proteomes" id="UP000287033">
    <property type="component" value="Unassembled WGS sequence"/>
</dbReference>
<keyword evidence="3" id="KW-1185">Reference proteome</keyword>
<dbReference type="EMBL" id="BEZZ01194728">
    <property type="protein sequence ID" value="GCC46847.1"/>
    <property type="molecule type" value="Genomic_DNA"/>
</dbReference>
<evidence type="ECO:0000313" key="3">
    <source>
        <dbReference type="Proteomes" id="UP000287033"/>
    </source>
</evidence>
<reference evidence="2 3" key="1">
    <citation type="journal article" date="2018" name="Nat. Ecol. Evol.">
        <title>Shark genomes provide insights into elasmobranch evolution and the origin of vertebrates.</title>
        <authorList>
            <person name="Hara Y"/>
            <person name="Yamaguchi K"/>
            <person name="Onimaru K"/>
            <person name="Kadota M"/>
            <person name="Koyanagi M"/>
            <person name="Keeley SD"/>
            <person name="Tatsumi K"/>
            <person name="Tanaka K"/>
            <person name="Motone F"/>
            <person name="Kageyama Y"/>
            <person name="Nozu R"/>
            <person name="Adachi N"/>
            <person name="Nishimura O"/>
            <person name="Nakagawa R"/>
            <person name="Tanegashima C"/>
            <person name="Kiyatake I"/>
            <person name="Matsumoto R"/>
            <person name="Murakumo K"/>
            <person name="Nishida K"/>
            <person name="Terakita A"/>
            <person name="Kuratani S"/>
            <person name="Sato K"/>
            <person name="Hyodo S Kuraku.S."/>
        </authorList>
    </citation>
    <scope>NUCLEOTIDE SEQUENCE [LARGE SCALE GENOMIC DNA]</scope>
</reference>
<comment type="caution">
    <text evidence="2">The sequence shown here is derived from an EMBL/GenBank/DDBJ whole genome shotgun (WGS) entry which is preliminary data.</text>
</comment>
<protein>
    <submittedName>
        <fullName evidence="2">Uncharacterized protein</fullName>
    </submittedName>
</protein>
<gene>
    <name evidence="2" type="ORF">chiPu_0030849</name>
</gene>
<organism evidence="2 3">
    <name type="scientific">Chiloscyllium punctatum</name>
    <name type="common">Brownbanded bambooshark</name>
    <name type="synonym">Hemiscyllium punctatum</name>
    <dbReference type="NCBI Taxonomy" id="137246"/>
    <lineage>
        <taxon>Eukaryota</taxon>
        <taxon>Metazoa</taxon>
        <taxon>Chordata</taxon>
        <taxon>Craniata</taxon>
        <taxon>Vertebrata</taxon>
        <taxon>Chondrichthyes</taxon>
        <taxon>Elasmobranchii</taxon>
        <taxon>Galeomorphii</taxon>
        <taxon>Galeoidea</taxon>
        <taxon>Orectolobiformes</taxon>
        <taxon>Hemiscylliidae</taxon>
        <taxon>Chiloscyllium</taxon>
    </lineage>
</organism>
<dbReference type="AlphaFoldDB" id="A0A401TW17"/>
<proteinExistence type="predicted"/>